<protein>
    <submittedName>
        <fullName evidence="4">Putative methyltransferase</fullName>
    </submittedName>
</protein>
<dbReference type="SUPFAM" id="SSF53335">
    <property type="entry name" value="S-adenosyl-L-methionine-dependent methyltransferases"/>
    <property type="match status" value="1"/>
</dbReference>
<dbReference type="InterPro" id="IPR029063">
    <property type="entry name" value="SAM-dependent_MTases_sf"/>
</dbReference>
<evidence type="ECO:0000313" key="4">
    <source>
        <dbReference type="EMBL" id="QJA92500.1"/>
    </source>
</evidence>
<dbReference type="InterPro" id="IPR002052">
    <property type="entry name" value="DNA_methylase_N6_adenine_CS"/>
</dbReference>
<dbReference type="GO" id="GO:0032259">
    <property type="term" value="P:methylation"/>
    <property type="evidence" value="ECO:0007669"/>
    <property type="project" value="UniProtKB-KW"/>
</dbReference>
<gene>
    <name evidence="4" type="ORF">MM415B04617_0003</name>
</gene>
<dbReference type="PANTHER" id="PTHR12829">
    <property type="entry name" value="N6-ADENOSINE-METHYLTRANSFERASE"/>
    <property type="match status" value="1"/>
</dbReference>
<proteinExistence type="predicted"/>
<keyword evidence="3" id="KW-0949">S-adenosyl-L-methionine</keyword>
<dbReference type="AlphaFoldDB" id="A0A6M3LCP5"/>
<evidence type="ECO:0000256" key="2">
    <source>
        <dbReference type="ARBA" id="ARBA00022679"/>
    </source>
</evidence>
<dbReference type="PANTHER" id="PTHR12829:SF7">
    <property type="entry name" value="N6-ADENOSINE-METHYLTRANSFERASE CATALYTIC SUBUNIT"/>
    <property type="match status" value="1"/>
</dbReference>
<evidence type="ECO:0000256" key="3">
    <source>
        <dbReference type="ARBA" id="ARBA00022691"/>
    </source>
</evidence>
<dbReference type="EMBL" id="MT143072">
    <property type="protein sequence ID" value="QJA92500.1"/>
    <property type="molecule type" value="Genomic_DNA"/>
</dbReference>
<dbReference type="PROSITE" id="PS00092">
    <property type="entry name" value="N6_MTASE"/>
    <property type="match status" value="1"/>
</dbReference>
<organism evidence="4">
    <name type="scientific">viral metagenome</name>
    <dbReference type="NCBI Taxonomy" id="1070528"/>
    <lineage>
        <taxon>unclassified sequences</taxon>
        <taxon>metagenomes</taxon>
        <taxon>organismal metagenomes</taxon>
    </lineage>
</organism>
<dbReference type="Gene3D" id="3.40.50.150">
    <property type="entry name" value="Vaccinia Virus protein VP39"/>
    <property type="match status" value="1"/>
</dbReference>
<dbReference type="Pfam" id="PF05063">
    <property type="entry name" value="MT-A70"/>
    <property type="match status" value="1"/>
</dbReference>
<sequence>MNNELIEYRQSQLTIPKCAVSKNKLEFDPSLTFDEWKEAGRFLKQVEGSVQFWIGDWLNFGKKKYEHGRYKIALNELGYELKTLENISYISESIESSRRREDLGFSHHSEVAPLLPEEQSQWLDKAEQDHLSVRELRTQIKEAKRPEPIPISDGKYQVIYADPPWQYSNTGFEQGAERYYPTMPTEDICNLPIQGLVTERSVLFLWATNAFLKEGIQVCEAWGFNYKTNFVWIKNAGPSIGWFVKSRHELLLIATKGDGVHPSEKLVSWFNADIRKHSQKPEIVYEIIERMYPGPYIELFARNERISWRSWGNEIR</sequence>
<reference evidence="4" key="1">
    <citation type="submission" date="2020-03" db="EMBL/GenBank/DDBJ databases">
        <title>The deep terrestrial virosphere.</title>
        <authorList>
            <person name="Holmfeldt K."/>
            <person name="Nilsson E."/>
            <person name="Simone D."/>
            <person name="Lopez-Fernandez M."/>
            <person name="Wu X."/>
            <person name="de Brujin I."/>
            <person name="Lundin D."/>
            <person name="Andersson A."/>
            <person name="Bertilsson S."/>
            <person name="Dopson M."/>
        </authorList>
    </citation>
    <scope>NUCLEOTIDE SEQUENCE</scope>
    <source>
        <strain evidence="4">MM415B04617</strain>
    </source>
</reference>
<keyword evidence="1 4" id="KW-0489">Methyltransferase</keyword>
<accession>A0A6M3LCP5</accession>
<dbReference type="InterPro" id="IPR007757">
    <property type="entry name" value="MT-A70-like"/>
</dbReference>
<keyword evidence="2 4" id="KW-0808">Transferase</keyword>
<name>A0A6M3LCP5_9ZZZZ</name>
<evidence type="ECO:0000256" key="1">
    <source>
        <dbReference type="ARBA" id="ARBA00022603"/>
    </source>
</evidence>
<dbReference type="GO" id="GO:0001734">
    <property type="term" value="F:mRNA m(6)A methyltransferase activity"/>
    <property type="evidence" value="ECO:0007669"/>
    <property type="project" value="UniProtKB-ARBA"/>
</dbReference>
<dbReference type="GO" id="GO:0003676">
    <property type="term" value="F:nucleic acid binding"/>
    <property type="evidence" value="ECO:0007669"/>
    <property type="project" value="InterPro"/>
</dbReference>
<dbReference type="PROSITE" id="PS51143">
    <property type="entry name" value="MT_A70"/>
    <property type="match status" value="1"/>
</dbReference>